<keyword evidence="5" id="KW-1185">Reference proteome</keyword>
<dbReference type="SUPFAM" id="SSF53474">
    <property type="entry name" value="alpha/beta-Hydrolases"/>
    <property type="match status" value="1"/>
</dbReference>
<dbReference type="Proteomes" id="UP001279734">
    <property type="component" value="Unassembled WGS sequence"/>
</dbReference>
<name>A0AAD3SX86_NEPGR</name>
<protein>
    <recommendedName>
        <fullName evidence="3">AB hydrolase-1 domain-containing protein</fullName>
    </recommendedName>
</protein>
<dbReference type="PANTHER" id="PTHR43039">
    <property type="entry name" value="ESTERASE-RELATED"/>
    <property type="match status" value="1"/>
</dbReference>
<feature type="domain" description="AB hydrolase-1" evidence="3">
    <location>
        <begin position="27"/>
        <end position="126"/>
    </location>
</feature>
<dbReference type="Pfam" id="PF00561">
    <property type="entry name" value="Abhydrolase_1"/>
    <property type="match status" value="1"/>
</dbReference>
<evidence type="ECO:0000313" key="5">
    <source>
        <dbReference type="Proteomes" id="UP001279734"/>
    </source>
</evidence>
<dbReference type="AlphaFoldDB" id="A0AAD3SX86"/>
<feature type="transmembrane region" description="Helical" evidence="2">
    <location>
        <begin position="41"/>
        <end position="62"/>
    </location>
</feature>
<keyword evidence="2" id="KW-1133">Transmembrane helix</keyword>
<dbReference type="Gene3D" id="3.40.50.1820">
    <property type="entry name" value="alpha/beta hydrolase"/>
    <property type="match status" value="1"/>
</dbReference>
<reference evidence="4" key="1">
    <citation type="submission" date="2023-05" db="EMBL/GenBank/DDBJ databases">
        <title>Nepenthes gracilis genome sequencing.</title>
        <authorList>
            <person name="Fukushima K."/>
        </authorList>
    </citation>
    <scope>NUCLEOTIDE SEQUENCE</scope>
    <source>
        <strain evidence="4">SING2019-196</strain>
    </source>
</reference>
<evidence type="ECO:0000256" key="1">
    <source>
        <dbReference type="ARBA" id="ARBA00008645"/>
    </source>
</evidence>
<proteinExistence type="inferred from homology"/>
<accession>A0AAD3SX86</accession>
<gene>
    <name evidence="4" type="ORF">Nepgr_020585</name>
</gene>
<keyword evidence="2" id="KW-0472">Membrane</keyword>
<keyword evidence="2" id="KW-0812">Transmembrane</keyword>
<sequence length="155" mass="17126">MEMLNARGRGVFESLNGTVYGNYSSPNAVVLLHGFGTDQAVWHRIFPVLACFFKVVVFNLAFNDAELYDRNKYSNYSGYADDLIGVLDELDLRNVSYVGHSMAAMIGCIAAVRRPDYFGQLILLGGSPRYLNSEGYVGGFEQAEVDAIFDNISSN</sequence>
<evidence type="ECO:0000256" key="2">
    <source>
        <dbReference type="SAM" id="Phobius"/>
    </source>
</evidence>
<dbReference type="InterPro" id="IPR029058">
    <property type="entry name" value="AB_hydrolase_fold"/>
</dbReference>
<comment type="similarity">
    <text evidence="1">Belongs to the AB hydrolase superfamily.</text>
</comment>
<comment type="caution">
    <text evidence="4">The sequence shown here is derived from an EMBL/GenBank/DDBJ whole genome shotgun (WGS) entry which is preliminary data.</text>
</comment>
<evidence type="ECO:0000259" key="3">
    <source>
        <dbReference type="Pfam" id="PF00561"/>
    </source>
</evidence>
<dbReference type="InterPro" id="IPR000073">
    <property type="entry name" value="AB_hydrolase_1"/>
</dbReference>
<evidence type="ECO:0000313" key="4">
    <source>
        <dbReference type="EMBL" id="GMH18744.1"/>
    </source>
</evidence>
<organism evidence="4 5">
    <name type="scientific">Nepenthes gracilis</name>
    <name type="common">Slender pitcher plant</name>
    <dbReference type="NCBI Taxonomy" id="150966"/>
    <lineage>
        <taxon>Eukaryota</taxon>
        <taxon>Viridiplantae</taxon>
        <taxon>Streptophyta</taxon>
        <taxon>Embryophyta</taxon>
        <taxon>Tracheophyta</taxon>
        <taxon>Spermatophyta</taxon>
        <taxon>Magnoliopsida</taxon>
        <taxon>eudicotyledons</taxon>
        <taxon>Gunneridae</taxon>
        <taxon>Pentapetalae</taxon>
        <taxon>Caryophyllales</taxon>
        <taxon>Nepenthaceae</taxon>
        <taxon>Nepenthes</taxon>
    </lineage>
</organism>
<dbReference type="EMBL" id="BSYO01000019">
    <property type="protein sequence ID" value="GMH18744.1"/>
    <property type="molecule type" value="Genomic_DNA"/>
</dbReference>